<protein>
    <submittedName>
        <fullName evidence="1">Uncharacterized protein</fullName>
    </submittedName>
</protein>
<comment type="caution">
    <text evidence="1">The sequence shown here is derived from an EMBL/GenBank/DDBJ whole genome shotgun (WGS) entry which is preliminary data.</text>
</comment>
<sequence>MPKIDITDPRITFARVTINVDGEEIFAKSISYSDGTQFSQVEGNAGMSLGTTDGLYAADEGTISLYADEAAQVVEKFGDKFYEKTFTVSVAYEKSGSSQLTKDELIGVRWTKRSVNDQSGGDGLTRDFSYKPAYIKWNGKNPRSKMPAGAN</sequence>
<reference evidence="2" key="1">
    <citation type="journal article" date="2019" name="Int. J. Syst. Evol. Microbiol.">
        <title>The Global Catalogue of Microorganisms (GCM) 10K type strain sequencing project: providing services to taxonomists for standard genome sequencing and annotation.</title>
        <authorList>
            <consortium name="The Broad Institute Genomics Platform"/>
            <consortium name="The Broad Institute Genome Sequencing Center for Infectious Disease"/>
            <person name="Wu L."/>
            <person name="Ma J."/>
        </authorList>
    </citation>
    <scope>NUCLEOTIDE SEQUENCE [LARGE SCALE GENOMIC DNA]</scope>
    <source>
        <strain evidence="2">JCM 19173</strain>
    </source>
</reference>
<proteinExistence type="predicted"/>
<gene>
    <name evidence="1" type="ORF">GCM10010844_38490</name>
</gene>
<name>A0ABQ2FQ86_9DEIO</name>
<dbReference type="Proteomes" id="UP000604341">
    <property type="component" value="Unassembled WGS sequence"/>
</dbReference>
<dbReference type="RefSeq" id="WP_189070605.1">
    <property type="nucleotide sequence ID" value="NZ_BMPE01000021.1"/>
</dbReference>
<organism evidence="1 2">
    <name type="scientific">Deinococcus radiotolerans</name>
    <dbReference type="NCBI Taxonomy" id="1309407"/>
    <lineage>
        <taxon>Bacteria</taxon>
        <taxon>Thermotogati</taxon>
        <taxon>Deinococcota</taxon>
        <taxon>Deinococci</taxon>
        <taxon>Deinococcales</taxon>
        <taxon>Deinococcaceae</taxon>
        <taxon>Deinococcus</taxon>
    </lineage>
</organism>
<accession>A0ABQ2FQ86</accession>
<evidence type="ECO:0000313" key="2">
    <source>
        <dbReference type="Proteomes" id="UP000604341"/>
    </source>
</evidence>
<keyword evidence="2" id="KW-1185">Reference proteome</keyword>
<dbReference type="EMBL" id="BMPE01000021">
    <property type="protein sequence ID" value="GGL15893.1"/>
    <property type="molecule type" value="Genomic_DNA"/>
</dbReference>
<evidence type="ECO:0000313" key="1">
    <source>
        <dbReference type="EMBL" id="GGL15893.1"/>
    </source>
</evidence>